<keyword evidence="11" id="KW-1185">Reference proteome</keyword>
<keyword evidence="9" id="KW-0472">Membrane</keyword>
<feature type="transmembrane region" description="Helical" evidence="9">
    <location>
        <begin position="12"/>
        <end position="30"/>
    </location>
</feature>
<dbReference type="CDD" id="cd11061">
    <property type="entry name" value="CYP67-like"/>
    <property type="match status" value="1"/>
</dbReference>
<evidence type="ECO:0000313" key="10">
    <source>
        <dbReference type="EMBL" id="KAJ7086454.1"/>
    </source>
</evidence>
<dbReference type="GO" id="GO:0020037">
    <property type="term" value="F:heme binding"/>
    <property type="evidence" value="ECO:0007669"/>
    <property type="project" value="InterPro"/>
</dbReference>
<feature type="transmembrane region" description="Helical" evidence="9">
    <location>
        <begin position="61"/>
        <end position="85"/>
    </location>
</feature>
<dbReference type="InterPro" id="IPR001128">
    <property type="entry name" value="Cyt_P450"/>
</dbReference>
<comment type="caution">
    <text evidence="10">The sequence shown here is derived from an EMBL/GenBank/DDBJ whole genome shotgun (WGS) entry which is preliminary data.</text>
</comment>
<sequence>MYTRLAAPTMTPTNPSLLVLLAAVVSHLLFKRHEPTTLKSLAVPLVVLPAVLSFLPREKPSTMLISLFFSYSIFYAGLLLSITAYRISPAHSLAKYPGPLACKISKLWLLRVASQGKLHLYVKSLHDKYGPIVRVGPNELSIADISFLPSVLGANGMPKGPLWDGRTIGASSNNFKPAEGVLINARDLKRHAAARKAWNTAFVPAAIKGYEALLVGRVAQLIDVLKEQKGRTIDVSRWFSFFSFDFMGDLAFGGGFELMREGDKDRLWITLERGLAFPSLVQHIPWCTMFLRHTPMVGRDMRALAKFAAEQAQRRLQEGSVHNDLFYFLTEHKRAKGELYPFPLAVANSVVAIIAGADTTATVLSNAFFNLLSHPQSYKLLQAEVDEFFPRGPGTKEPTDASLLSNMPYLNAVIKETLRLQPPVPTSLQRAPTVGGGSKVLGDGFVISEGTAVLFPPYTIQRDPRYFSPDPDSFIPERWLAAEDDPLSTLNQDAFIPFSAGPANCIGRNLAMIEMRMVIAHVMRAFDLSFEDGYDRRRWESDLRDYFVLHKGRLPVVLHDRIGQGVSA</sequence>
<keyword evidence="5" id="KW-0560">Oxidoreductase</keyword>
<evidence type="ECO:0000313" key="11">
    <source>
        <dbReference type="Proteomes" id="UP001222325"/>
    </source>
</evidence>
<gene>
    <name evidence="10" type="ORF">B0H15DRAFT_844759</name>
</gene>
<feature type="transmembrane region" description="Helical" evidence="9">
    <location>
        <begin position="37"/>
        <end position="55"/>
    </location>
</feature>
<evidence type="ECO:0000256" key="9">
    <source>
        <dbReference type="SAM" id="Phobius"/>
    </source>
</evidence>
<dbReference type="PANTHER" id="PTHR24305:SF187">
    <property type="entry name" value="P450, PUTATIVE (EUROFUNG)-RELATED"/>
    <property type="match status" value="1"/>
</dbReference>
<dbReference type="PRINTS" id="PR00385">
    <property type="entry name" value="P450"/>
</dbReference>
<dbReference type="GO" id="GO:0004497">
    <property type="term" value="F:monooxygenase activity"/>
    <property type="evidence" value="ECO:0007669"/>
    <property type="project" value="UniProtKB-KW"/>
</dbReference>
<comment type="pathway">
    <text evidence="2">Secondary metabolite biosynthesis.</text>
</comment>
<evidence type="ECO:0000256" key="3">
    <source>
        <dbReference type="ARBA" id="ARBA00010617"/>
    </source>
</evidence>
<dbReference type="PANTHER" id="PTHR24305">
    <property type="entry name" value="CYTOCHROME P450"/>
    <property type="match status" value="1"/>
</dbReference>
<protein>
    <submittedName>
        <fullName evidence="10">Cytochrome P450</fullName>
    </submittedName>
</protein>
<evidence type="ECO:0000256" key="7">
    <source>
        <dbReference type="ARBA" id="ARBA00023033"/>
    </source>
</evidence>
<evidence type="ECO:0000256" key="5">
    <source>
        <dbReference type="ARBA" id="ARBA00023002"/>
    </source>
</evidence>
<reference evidence="10" key="1">
    <citation type="submission" date="2023-03" db="EMBL/GenBank/DDBJ databases">
        <title>Massive genome expansion in bonnet fungi (Mycena s.s.) driven by repeated elements and novel gene families across ecological guilds.</title>
        <authorList>
            <consortium name="Lawrence Berkeley National Laboratory"/>
            <person name="Harder C.B."/>
            <person name="Miyauchi S."/>
            <person name="Viragh M."/>
            <person name="Kuo A."/>
            <person name="Thoen E."/>
            <person name="Andreopoulos B."/>
            <person name="Lu D."/>
            <person name="Skrede I."/>
            <person name="Drula E."/>
            <person name="Henrissat B."/>
            <person name="Morin E."/>
            <person name="Kohler A."/>
            <person name="Barry K."/>
            <person name="LaButti K."/>
            <person name="Morin E."/>
            <person name="Salamov A."/>
            <person name="Lipzen A."/>
            <person name="Mereny Z."/>
            <person name="Hegedus B."/>
            <person name="Baldrian P."/>
            <person name="Stursova M."/>
            <person name="Weitz H."/>
            <person name="Taylor A."/>
            <person name="Grigoriev I.V."/>
            <person name="Nagy L.G."/>
            <person name="Martin F."/>
            <person name="Kauserud H."/>
        </authorList>
    </citation>
    <scope>NUCLEOTIDE SEQUENCE</scope>
    <source>
        <strain evidence="10">CBHHK173m</strain>
    </source>
</reference>
<dbReference type="GO" id="GO:0016705">
    <property type="term" value="F:oxidoreductase activity, acting on paired donors, with incorporation or reduction of molecular oxygen"/>
    <property type="evidence" value="ECO:0007669"/>
    <property type="project" value="InterPro"/>
</dbReference>
<comment type="similarity">
    <text evidence="3">Belongs to the cytochrome P450 family.</text>
</comment>
<keyword evidence="6 8" id="KW-0408">Iron</keyword>
<dbReference type="InterPro" id="IPR002401">
    <property type="entry name" value="Cyt_P450_E_grp-I"/>
</dbReference>
<keyword evidence="7" id="KW-0503">Monooxygenase</keyword>
<dbReference type="SUPFAM" id="SSF48264">
    <property type="entry name" value="Cytochrome P450"/>
    <property type="match status" value="1"/>
</dbReference>
<name>A0AAD6U1P4_9AGAR</name>
<keyword evidence="9" id="KW-0812">Transmembrane</keyword>
<evidence type="ECO:0000256" key="6">
    <source>
        <dbReference type="ARBA" id="ARBA00023004"/>
    </source>
</evidence>
<keyword evidence="4 8" id="KW-0479">Metal-binding</keyword>
<dbReference type="GO" id="GO:0005506">
    <property type="term" value="F:iron ion binding"/>
    <property type="evidence" value="ECO:0007669"/>
    <property type="project" value="InterPro"/>
</dbReference>
<feature type="binding site" description="axial binding residue" evidence="8">
    <location>
        <position position="505"/>
    </location>
    <ligand>
        <name>heme</name>
        <dbReference type="ChEBI" id="CHEBI:30413"/>
    </ligand>
    <ligandPart>
        <name>Fe</name>
        <dbReference type="ChEBI" id="CHEBI:18248"/>
    </ligandPart>
</feature>
<evidence type="ECO:0000256" key="8">
    <source>
        <dbReference type="PIRSR" id="PIRSR602401-1"/>
    </source>
</evidence>
<evidence type="ECO:0000256" key="4">
    <source>
        <dbReference type="ARBA" id="ARBA00022723"/>
    </source>
</evidence>
<evidence type="ECO:0000256" key="2">
    <source>
        <dbReference type="ARBA" id="ARBA00005179"/>
    </source>
</evidence>
<comment type="cofactor">
    <cofactor evidence="1 8">
        <name>heme</name>
        <dbReference type="ChEBI" id="CHEBI:30413"/>
    </cofactor>
</comment>
<dbReference type="Pfam" id="PF00067">
    <property type="entry name" value="p450"/>
    <property type="match status" value="1"/>
</dbReference>
<dbReference type="PRINTS" id="PR00463">
    <property type="entry name" value="EP450I"/>
</dbReference>
<dbReference type="InterPro" id="IPR036396">
    <property type="entry name" value="Cyt_P450_sf"/>
</dbReference>
<dbReference type="InterPro" id="IPR050121">
    <property type="entry name" value="Cytochrome_P450_monoxygenase"/>
</dbReference>
<evidence type="ECO:0000256" key="1">
    <source>
        <dbReference type="ARBA" id="ARBA00001971"/>
    </source>
</evidence>
<keyword evidence="9" id="KW-1133">Transmembrane helix</keyword>
<dbReference type="EMBL" id="JARJCN010000031">
    <property type="protein sequence ID" value="KAJ7086454.1"/>
    <property type="molecule type" value="Genomic_DNA"/>
</dbReference>
<dbReference type="Gene3D" id="1.10.630.10">
    <property type="entry name" value="Cytochrome P450"/>
    <property type="match status" value="1"/>
</dbReference>
<organism evidence="10 11">
    <name type="scientific">Mycena belliarum</name>
    <dbReference type="NCBI Taxonomy" id="1033014"/>
    <lineage>
        <taxon>Eukaryota</taxon>
        <taxon>Fungi</taxon>
        <taxon>Dikarya</taxon>
        <taxon>Basidiomycota</taxon>
        <taxon>Agaricomycotina</taxon>
        <taxon>Agaricomycetes</taxon>
        <taxon>Agaricomycetidae</taxon>
        <taxon>Agaricales</taxon>
        <taxon>Marasmiineae</taxon>
        <taxon>Mycenaceae</taxon>
        <taxon>Mycena</taxon>
    </lineage>
</organism>
<dbReference type="AlphaFoldDB" id="A0AAD6U1P4"/>
<accession>A0AAD6U1P4</accession>
<dbReference type="Proteomes" id="UP001222325">
    <property type="component" value="Unassembled WGS sequence"/>
</dbReference>
<keyword evidence="8" id="KW-0349">Heme</keyword>
<proteinExistence type="inferred from homology"/>